<dbReference type="SUPFAM" id="SSF52980">
    <property type="entry name" value="Restriction endonuclease-like"/>
    <property type="match status" value="1"/>
</dbReference>
<accession>A0A8S4FNP8</accession>
<name>A0A8S4FNP8_PLUXY</name>
<dbReference type="Gene3D" id="3.90.320.10">
    <property type="match status" value="1"/>
</dbReference>
<keyword evidence="2" id="KW-1185">Reference proteome</keyword>
<dbReference type="GO" id="GO:0006281">
    <property type="term" value="P:DNA repair"/>
    <property type="evidence" value="ECO:0007669"/>
    <property type="project" value="UniProtKB-ARBA"/>
</dbReference>
<dbReference type="InterPro" id="IPR011335">
    <property type="entry name" value="Restrct_endonuc-II-like"/>
</dbReference>
<proteinExistence type="predicted"/>
<gene>
    <name evidence="1" type="ORF">PLXY2_LOCUS9224</name>
</gene>
<protein>
    <submittedName>
        <fullName evidence="1">(diamondback moth) hypothetical protein</fullName>
    </submittedName>
</protein>
<comment type="caution">
    <text evidence="1">The sequence shown here is derived from an EMBL/GenBank/DDBJ whole genome shotgun (WGS) entry which is preliminary data.</text>
</comment>
<dbReference type="InterPro" id="IPR011604">
    <property type="entry name" value="PDDEXK-like_dom_sf"/>
</dbReference>
<reference evidence="1" key="1">
    <citation type="submission" date="2020-11" db="EMBL/GenBank/DDBJ databases">
        <authorList>
            <person name="Whiteford S."/>
        </authorList>
    </citation>
    <scope>NUCLEOTIDE SEQUENCE</scope>
</reference>
<sequence length="256" mass="29543">MVRLVRTAKNDEDVLERCKEQYLNDIERSNEEKATIERNTILQKDSREWLELRRSLITASNFSRVIKRKQNMSAKNLGATPDDIIGEDTIVEMKCPISVYRTSLGRKLLRPKKLCFGKSLAQCSRNLRSHRDRNDNPTVRLFESIYKKMLVEVYLELMDAESGNCLPLEQITILHRSSTSPVDRINLTTARQNSDRHDIDASSSDEQLDGSCILTLSTFGEKVVEYTLDSFRRRNIDLSLRKPENTSATRSYGFNF</sequence>
<dbReference type="AlphaFoldDB" id="A0A8S4FNP8"/>
<organism evidence="1 2">
    <name type="scientific">Plutella xylostella</name>
    <name type="common">Diamondback moth</name>
    <name type="synonym">Plutella maculipennis</name>
    <dbReference type="NCBI Taxonomy" id="51655"/>
    <lineage>
        <taxon>Eukaryota</taxon>
        <taxon>Metazoa</taxon>
        <taxon>Ecdysozoa</taxon>
        <taxon>Arthropoda</taxon>
        <taxon>Hexapoda</taxon>
        <taxon>Insecta</taxon>
        <taxon>Pterygota</taxon>
        <taxon>Neoptera</taxon>
        <taxon>Endopterygota</taxon>
        <taxon>Lepidoptera</taxon>
        <taxon>Glossata</taxon>
        <taxon>Ditrysia</taxon>
        <taxon>Yponomeutoidea</taxon>
        <taxon>Plutellidae</taxon>
        <taxon>Plutella</taxon>
    </lineage>
</organism>
<evidence type="ECO:0000313" key="1">
    <source>
        <dbReference type="EMBL" id="CAG9128662.1"/>
    </source>
</evidence>
<dbReference type="Proteomes" id="UP000653454">
    <property type="component" value="Unassembled WGS sequence"/>
</dbReference>
<evidence type="ECO:0000313" key="2">
    <source>
        <dbReference type="Proteomes" id="UP000653454"/>
    </source>
</evidence>
<dbReference type="EMBL" id="CAJHNJ030000036">
    <property type="protein sequence ID" value="CAG9128662.1"/>
    <property type="molecule type" value="Genomic_DNA"/>
</dbReference>